<protein>
    <submittedName>
        <fullName evidence="1">FAD/NAD-P-binding domain-containing protein</fullName>
    </submittedName>
</protein>
<name>A0ACB8T410_9AGAM</name>
<dbReference type="Proteomes" id="UP000814140">
    <property type="component" value="Unassembled WGS sequence"/>
</dbReference>
<organism evidence="1 2">
    <name type="scientific">Artomyces pyxidatus</name>
    <dbReference type="NCBI Taxonomy" id="48021"/>
    <lineage>
        <taxon>Eukaryota</taxon>
        <taxon>Fungi</taxon>
        <taxon>Dikarya</taxon>
        <taxon>Basidiomycota</taxon>
        <taxon>Agaricomycotina</taxon>
        <taxon>Agaricomycetes</taxon>
        <taxon>Russulales</taxon>
        <taxon>Auriscalpiaceae</taxon>
        <taxon>Artomyces</taxon>
    </lineage>
</organism>
<dbReference type="EMBL" id="MU277204">
    <property type="protein sequence ID" value="KAI0063132.1"/>
    <property type="molecule type" value="Genomic_DNA"/>
</dbReference>
<keyword evidence="2" id="KW-1185">Reference proteome</keyword>
<proteinExistence type="predicted"/>
<gene>
    <name evidence="1" type="ORF">BV25DRAFT_1915458</name>
</gene>
<evidence type="ECO:0000313" key="1">
    <source>
        <dbReference type="EMBL" id="KAI0063132.1"/>
    </source>
</evidence>
<evidence type="ECO:0000313" key="2">
    <source>
        <dbReference type="Proteomes" id="UP000814140"/>
    </source>
</evidence>
<sequence length="531" mass="58649">MRRVLVSSLLLASSVSSAYELPFGINIQWPANSAPNAEVASESRAPRVAVIGAGAGGSSAAFWIAKAKERHGLDVEVDIYEQSDYIGGRSTTVYPHNDTSLVPIELGASIFVRVNKNMWRASEEFNISRYGFEDEEGALGIWDGTGFVLTQGENGGRLGSWLDNIKALWRYGYYSPTHTTKLVKDMTDKFVQLYTPAPPQYTNIAELVDAFGWRELVTQTGSDYFQSNGISKRYTNELIEAATRVNYAQDVDTIHALEAACSLAASGAASAVGGNWQIFDNFVKASGAHLHLNTKVNAIERKSGSQWTVKTSHGAVDYKAVILATPYHTSDIILPSDLSKLIPKQPYIHLHVTLLSTTAPSYNPEYFGLAKGAKAPQMVLTTLDGVRNGGKVPEFNSINYLRKIVKKNATEAKEGPEEWAVKIFSMAPVSDEWLSNLFQGQVGWVLRKEWDSYPVLPPTDTFPPVQLDQGLFYVNAFEPFISTMETETVSSRYIVDWLLREEFDSSICPPSAQNVSDARTADEDFVYGWDC</sequence>
<comment type="caution">
    <text evidence="1">The sequence shown here is derived from an EMBL/GenBank/DDBJ whole genome shotgun (WGS) entry which is preliminary data.</text>
</comment>
<reference evidence="1" key="1">
    <citation type="submission" date="2021-03" db="EMBL/GenBank/DDBJ databases">
        <authorList>
            <consortium name="DOE Joint Genome Institute"/>
            <person name="Ahrendt S."/>
            <person name="Looney B.P."/>
            <person name="Miyauchi S."/>
            <person name="Morin E."/>
            <person name="Drula E."/>
            <person name="Courty P.E."/>
            <person name="Chicoki N."/>
            <person name="Fauchery L."/>
            <person name="Kohler A."/>
            <person name="Kuo A."/>
            <person name="Labutti K."/>
            <person name="Pangilinan J."/>
            <person name="Lipzen A."/>
            <person name="Riley R."/>
            <person name="Andreopoulos W."/>
            <person name="He G."/>
            <person name="Johnson J."/>
            <person name="Barry K.W."/>
            <person name="Grigoriev I.V."/>
            <person name="Nagy L."/>
            <person name="Hibbett D."/>
            <person name="Henrissat B."/>
            <person name="Matheny P.B."/>
            <person name="Labbe J."/>
            <person name="Martin F."/>
        </authorList>
    </citation>
    <scope>NUCLEOTIDE SEQUENCE</scope>
    <source>
        <strain evidence="1">HHB10654</strain>
    </source>
</reference>
<reference evidence="1" key="2">
    <citation type="journal article" date="2022" name="New Phytol.">
        <title>Evolutionary transition to the ectomycorrhizal habit in the genomes of a hyperdiverse lineage of mushroom-forming fungi.</title>
        <authorList>
            <person name="Looney B."/>
            <person name="Miyauchi S."/>
            <person name="Morin E."/>
            <person name="Drula E."/>
            <person name="Courty P.E."/>
            <person name="Kohler A."/>
            <person name="Kuo A."/>
            <person name="LaButti K."/>
            <person name="Pangilinan J."/>
            <person name="Lipzen A."/>
            <person name="Riley R."/>
            <person name="Andreopoulos W."/>
            <person name="He G."/>
            <person name="Johnson J."/>
            <person name="Nolan M."/>
            <person name="Tritt A."/>
            <person name="Barry K.W."/>
            <person name="Grigoriev I.V."/>
            <person name="Nagy L.G."/>
            <person name="Hibbett D."/>
            <person name="Henrissat B."/>
            <person name="Matheny P.B."/>
            <person name="Labbe J."/>
            <person name="Martin F.M."/>
        </authorList>
    </citation>
    <scope>NUCLEOTIDE SEQUENCE</scope>
    <source>
        <strain evidence="1">HHB10654</strain>
    </source>
</reference>
<accession>A0ACB8T410</accession>